<gene>
    <name evidence="1" type="ORF">CKM354_000181500</name>
</gene>
<evidence type="ECO:0000313" key="2">
    <source>
        <dbReference type="Proteomes" id="UP000825890"/>
    </source>
</evidence>
<evidence type="ECO:0000313" key="1">
    <source>
        <dbReference type="EMBL" id="GIZ38397.1"/>
    </source>
</evidence>
<organism evidence="1 2">
    <name type="scientific">Cercospora kikuchii</name>
    <dbReference type="NCBI Taxonomy" id="84275"/>
    <lineage>
        <taxon>Eukaryota</taxon>
        <taxon>Fungi</taxon>
        <taxon>Dikarya</taxon>
        <taxon>Ascomycota</taxon>
        <taxon>Pezizomycotina</taxon>
        <taxon>Dothideomycetes</taxon>
        <taxon>Dothideomycetidae</taxon>
        <taxon>Mycosphaerellales</taxon>
        <taxon>Mycosphaerellaceae</taxon>
        <taxon>Cercospora</taxon>
    </lineage>
</organism>
<comment type="caution">
    <text evidence="1">The sequence shown here is derived from an EMBL/GenBank/DDBJ whole genome shotgun (WGS) entry which is preliminary data.</text>
</comment>
<dbReference type="Proteomes" id="UP000825890">
    <property type="component" value="Unassembled WGS sequence"/>
</dbReference>
<dbReference type="GeneID" id="68287390"/>
<accession>A0A9P3C812</accession>
<dbReference type="RefSeq" id="XP_044652884.1">
    <property type="nucleotide sequence ID" value="XM_044796949.1"/>
</dbReference>
<evidence type="ECO:0008006" key="3">
    <source>
        <dbReference type="Google" id="ProtNLM"/>
    </source>
</evidence>
<protein>
    <recommendedName>
        <fullName evidence="3">F-box domain-containing protein</fullName>
    </recommendedName>
</protein>
<dbReference type="PANTHER" id="PTHR42085:SF2">
    <property type="entry name" value="F-BOX DOMAIN-CONTAINING PROTEIN"/>
    <property type="match status" value="1"/>
</dbReference>
<dbReference type="PANTHER" id="PTHR42085">
    <property type="entry name" value="F-BOX DOMAIN-CONTAINING PROTEIN"/>
    <property type="match status" value="1"/>
</dbReference>
<dbReference type="InterPro" id="IPR038883">
    <property type="entry name" value="AN11006-like"/>
</dbReference>
<proteinExistence type="predicted"/>
<dbReference type="OrthoDB" id="5272396at2759"/>
<sequence length="213" mass="24204">MSQSRPVTLFDLPAEIRNEIYHHTLVAEDTIVISRRRGTIAAKGRYSTTRHTDNTTRQFAVSFLRNSTLSNREAAPVFYGNNTFHFSNSDHFTEWMRAIRGSNAQAVRLVRLQYVSMCHDFFLKPLSAHTPNLTRLEVPYNKHYSAKRLAGDLMNFVRGLCKQGGKGREAKDMLDVLAIYDTDGTTRATIYETGGEHAAYEQDVKEELAKILS</sequence>
<keyword evidence="2" id="KW-1185">Reference proteome</keyword>
<dbReference type="AlphaFoldDB" id="A0A9P3C812"/>
<name>A0A9P3C812_9PEZI</name>
<reference evidence="1 2" key="1">
    <citation type="submission" date="2021-01" db="EMBL/GenBank/DDBJ databases">
        <title>Cercospora kikuchii MAFF 305040 whole genome shotgun sequence.</title>
        <authorList>
            <person name="Kashiwa T."/>
            <person name="Suzuki T."/>
        </authorList>
    </citation>
    <scope>NUCLEOTIDE SEQUENCE [LARGE SCALE GENOMIC DNA]</scope>
    <source>
        <strain evidence="1 2">MAFF 305040</strain>
    </source>
</reference>
<dbReference type="EMBL" id="BOLY01000001">
    <property type="protein sequence ID" value="GIZ38397.1"/>
    <property type="molecule type" value="Genomic_DNA"/>
</dbReference>